<dbReference type="RefSeq" id="WP_283344878.1">
    <property type="nucleotide sequence ID" value="NZ_JASHIF010000010.1"/>
</dbReference>
<dbReference type="InterPro" id="IPR029063">
    <property type="entry name" value="SAM-dependent_MTases_sf"/>
</dbReference>
<dbReference type="Gene3D" id="3.40.50.150">
    <property type="entry name" value="Vaccinia Virus protein VP39"/>
    <property type="match status" value="1"/>
</dbReference>
<protein>
    <submittedName>
        <fullName evidence="1">Methyltransferase domain-containing protein</fullName>
    </submittedName>
</protein>
<name>A0ABT6Y9C5_9BACT</name>
<accession>A0ABT6Y9C5</accession>
<dbReference type="GO" id="GO:0032259">
    <property type="term" value="P:methylation"/>
    <property type="evidence" value="ECO:0007669"/>
    <property type="project" value="UniProtKB-KW"/>
</dbReference>
<dbReference type="Pfam" id="PF13489">
    <property type="entry name" value="Methyltransf_23"/>
    <property type="match status" value="1"/>
</dbReference>
<dbReference type="GO" id="GO:0008168">
    <property type="term" value="F:methyltransferase activity"/>
    <property type="evidence" value="ECO:0007669"/>
    <property type="project" value="UniProtKB-KW"/>
</dbReference>
<dbReference type="SUPFAM" id="SSF53335">
    <property type="entry name" value="S-adenosyl-L-methionine-dependent methyltransferases"/>
    <property type="match status" value="1"/>
</dbReference>
<dbReference type="PANTHER" id="PTHR43861">
    <property type="entry name" value="TRANS-ACONITATE 2-METHYLTRANSFERASE-RELATED"/>
    <property type="match status" value="1"/>
</dbReference>
<keyword evidence="1" id="KW-0808">Transferase</keyword>
<dbReference type="Proteomes" id="UP001236507">
    <property type="component" value="Unassembled WGS sequence"/>
</dbReference>
<sequence>MQELLEKCPVCQHTKTQKYITCEDFTVSHEKFDIVSCQKCGFKFTNPRPTANTIGKYYQSENYISHSNTSKGIISKIYHQVRKITLQQKVDLINSLNGGKQGSLLDIGCGTGMFLNAAKSNGWKVAGVEPSDGARTMAEEINQISIPSEILGSYENQQFDIITMWHVLEHVHLLNETVEFLKEKSTQKGKVIIAVPNHESKDAQIYQEHWAAYDVPRHLYHFSRNSIQQLFENHGFKLKEHLPMKFDSFYVSMLSTKYQQGNTNYVESFLSGLKSNRVGAKQNNNYSSIIYIFEKK</sequence>
<keyword evidence="1" id="KW-0489">Methyltransferase</keyword>
<proteinExistence type="predicted"/>
<evidence type="ECO:0000313" key="1">
    <source>
        <dbReference type="EMBL" id="MDI9860049.1"/>
    </source>
</evidence>
<dbReference type="CDD" id="cd02440">
    <property type="entry name" value="AdoMet_MTases"/>
    <property type="match status" value="1"/>
</dbReference>
<comment type="caution">
    <text evidence="1">The sequence shown here is derived from an EMBL/GenBank/DDBJ whole genome shotgun (WGS) entry which is preliminary data.</text>
</comment>
<organism evidence="1 2">
    <name type="scientific">Flectobacillus roseus</name>
    <dbReference type="NCBI Taxonomy" id="502259"/>
    <lineage>
        <taxon>Bacteria</taxon>
        <taxon>Pseudomonadati</taxon>
        <taxon>Bacteroidota</taxon>
        <taxon>Cytophagia</taxon>
        <taxon>Cytophagales</taxon>
        <taxon>Flectobacillaceae</taxon>
        <taxon>Flectobacillus</taxon>
    </lineage>
</organism>
<dbReference type="PANTHER" id="PTHR43861:SF6">
    <property type="entry name" value="METHYLTRANSFERASE TYPE 11"/>
    <property type="match status" value="1"/>
</dbReference>
<evidence type="ECO:0000313" key="2">
    <source>
        <dbReference type="Proteomes" id="UP001236507"/>
    </source>
</evidence>
<dbReference type="EMBL" id="JASHIF010000010">
    <property type="protein sequence ID" value="MDI9860049.1"/>
    <property type="molecule type" value="Genomic_DNA"/>
</dbReference>
<keyword evidence="2" id="KW-1185">Reference proteome</keyword>
<reference evidence="1 2" key="1">
    <citation type="submission" date="2023-05" db="EMBL/GenBank/DDBJ databases">
        <title>Novel species of genus Flectobacillus isolated from stream in China.</title>
        <authorList>
            <person name="Lu H."/>
        </authorList>
    </citation>
    <scope>NUCLEOTIDE SEQUENCE [LARGE SCALE GENOMIC DNA]</scope>
    <source>
        <strain evidence="1 2">KCTC 42575</strain>
    </source>
</reference>
<gene>
    <name evidence="1" type="ORF">QM524_12585</name>
</gene>